<evidence type="ECO:0000313" key="1">
    <source>
        <dbReference type="EnsemblMetazoa" id="PPA41901.1"/>
    </source>
</evidence>
<evidence type="ECO:0000313" key="2">
    <source>
        <dbReference type="Proteomes" id="UP000005239"/>
    </source>
</evidence>
<reference evidence="1" key="2">
    <citation type="submission" date="2022-06" db="UniProtKB">
        <authorList>
            <consortium name="EnsemblMetazoa"/>
        </authorList>
    </citation>
    <scope>IDENTIFICATION</scope>
    <source>
        <strain evidence="1">PS312</strain>
    </source>
</reference>
<keyword evidence="2" id="KW-1185">Reference proteome</keyword>
<accession>A0A8R1YW64</accession>
<sequence>MLPLTVPSLLLILLHASAVISNYDCRWVQHGDSSYYGDGESADEMDTRGIVKLNGTLPFPPAIVEPVLVEFLLELSNKIKRRVYTVECEGFAEIYAKLGELQNKTKGRANAYAAPEYQTVISLYTESRCRFQSQGVCSREQIIMNPKVQKAFQTVLERNTPKRWLSTKIWLVAGILAAIFVATCCCCPCCKYCCVNKKPIEDTEAKIRYGECHEQPEQEYKNMYPSLSVVD</sequence>
<dbReference type="EnsemblMetazoa" id="PPA41901.1">
    <property type="protein sequence ID" value="PPA41901.1"/>
    <property type="gene ID" value="WBGene00280270"/>
</dbReference>
<proteinExistence type="predicted"/>
<name>A0A2A6BRJ9_PRIPA</name>
<organism evidence="1 2">
    <name type="scientific">Pristionchus pacificus</name>
    <name type="common">Parasitic nematode worm</name>
    <dbReference type="NCBI Taxonomy" id="54126"/>
    <lineage>
        <taxon>Eukaryota</taxon>
        <taxon>Metazoa</taxon>
        <taxon>Ecdysozoa</taxon>
        <taxon>Nematoda</taxon>
        <taxon>Chromadorea</taxon>
        <taxon>Rhabditida</taxon>
        <taxon>Rhabditina</taxon>
        <taxon>Diplogasteromorpha</taxon>
        <taxon>Diplogasteroidea</taxon>
        <taxon>Neodiplogasteridae</taxon>
        <taxon>Pristionchus</taxon>
    </lineage>
</organism>
<reference evidence="2" key="1">
    <citation type="journal article" date="2008" name="Nat. Genet.">
        <title>The Pristionchus pacificus genome provides a unique perspective on nematode lifestyle and parasitism.</title>
        <authorList>
            <person name="Dieterich C."/>
            <person name="Clifton S.W."/>
            <person name="Schuster L.N."/>
            <person name="Chinwalla A."/>
            <person name="Delehaunty K."/>
            <person name="Dinkelacker I."/>
            <person name="Fulton L."/>
            <person name="Fulton R."/>
            <person name="Godfrey J."/>
            <person name="Minx P."/>
            <person name="Mitreva M."/>
            <person name="Roeseler W."/>
            <person name="Tian H."/>
            <person name="Witte H."/>
            <person name="Yang S.P."/>
            <person name="Wilson R.K."/>
            <person name="Sommer R.J."/>
        </authorList>
    </citation>
    <scope>NUCLEOTIDE SEQUENCE [LARGE SCALE GENOMIC DNA]</scope>
    <source>
        <strain evidence="2">PS312</strain>
    </source>
</reference>
<dbReference type="Proteomes" id="UP000005239">
    <property type="component" value="Unassembled WGS sequence"/>
</dbReference>
<accession>A0A2A6BRJ9</accession>
<protein>
    <submittedName>
        <fullName evidence="1">Uncharacterized protein</fullName>
    </submittedName>
</protein>
<gene>
    <name evidence="1" type="primary">WBGene00280270</name>
</gene>
<dbReference type="AlphaFoldDB" id="A0A2A6BRJ9"/>